<reference evidence="4 5" key="1">
    <citation type="submission" date="2024-05" db="EMBL/GenBank/DDBJ databases">
        <title>A high-quality chromosomal-level genome assembly of Topmouth culter (Culter alburnus).</title>
        <authorList>
            <person name="Zhao H."/>
        </authorList>
    </citation>
    <scope>NUCLEOTIDE SEQUENCE [LARGE SCALE GENOMIC DNA]</scope>
    <source>
        <strain evidence="4">CATC2023</strain>
        <tissue evidence="4">Muscle</tissue>
    </source>
</reference>
<keyword evidence="5" id="KW-1185">Reference proteome</keyword>
<evidence type="ECO:0000256" key="1">
    <source>
        <dbReference type="SAM" id="MobiDB-lite"/>
    </source>
</evidence>
<feature type="chain" id="PRO_5043318244" evidence="3">
    <location>
        <begin position="26"/>
        <end position="367"/>
    </location>
</feature>
<comment type="caution">
    <text evidence="4">The sequence shown here is derived from an EMBL/GenBank/DDBJ whole genome shotgun (WGS) entry which is preliminary data.</text>
</comment>
<feature type="compositionally biased region" description="Low complexity" evidence="1">
    <location>
        <begin position="108"/>
        <end position="125"/>
    </location>
</feature>
<feature type="region of interest" description="Disordered" evidence="1">
    <location>
        <begin position="179"/>
        <end position="288"/>
    </location>
</feature>
<sequence>MSVHPILVLLPILGLFMLPCAPSHSVNDVKIVANVTVNKSEECDDKLCSTVENCTMAILNEEKSLCFLISCPNNTQKSSCGNVTNFIHLLTDPESVHVDNNDTRELVQQSSGTNASQSSSDSSSSNIAQPTTTEANISSTSTSTKPATLQNVSTTKATTNLTTSTVKATTVDAVPKPAITETIPATTAMPSTTTTTPKPTTTSPKPSSTTTSTTTTSTTVAQTIIAKQPSSPSPSGTNMSVSISPLVPKTPPSNSSTKPEQTSPTPTSSDEKPMPTTPKTSMSPSVVAPKLPKDILKGDQAMVEVAGDPLTSHLLNTSSLLAVLLFGLLFFVVTVVLFVKQAYESYKRKDYTQVDYLINGMYSDSGV</sequence>
<gene>
    <name evidence="4" type="ORF">ABG768_017990</name>
</gene>
<feature type="region of interest" description="Disordered" evidence="1">
    <location>
        <begin position="105"/>
        <end position="151"/>
    </location>
</feature>
<keyword evidence="2" id="KW-0472">Membrane</keyword>
<accession>A0AAW1YTB7</accession>
<feature type="signal peptide" evidence="3">
    <location>
        <begin position="1"/>
        <end position="25"/>
    </location>
</feature>
<name>A0AAW1YTB7_CULAL</name>
<dbReference type="Pfam" id="PF17823">
    <property type="entry name" value="DUF5585"/>
    <property type="match status" value="1"/>
</dbReference>
<dbReference type="EMBL" id="JAWDJR010000024">
    <property type="protein sequence ID" value="KAK9952134.1"/>
    <property type="molecule type" value="Genomic_DNA"/>
</dbReference>
<dbReference type="AlphaFoldDB" id="A0AAW1YTB7"/>
<protein>
    <submittedName>
        <fullName evidence="4">Uncharacterized protein</fullName>
    </submittedName>
</protein>
<keyword evidence="2" id="KW-1133">Transmembrane helix</keyword>
<keyword evidence="3" id="KW-0732">Signal</keyword>
<feature type="transmembrane region" description="Helical" evidence="2">
    <location>
        <begin position="320"/>
        <end position="339"/>
    </location>
</feature>
<dbReference type="InterPro" id="IPR041056">
    <property type="entry name" value="DUF5585"/>
</dbReference>
<evidence type="ECO:0000313" key="5">
    <source>
        <dbReference type="Proteomes" id="UP001479290"/>
    </source>
</evidence>
<dbReference type="Proteomes" id="UP001479290">
    <property type="component" value="Unassembled WGS sequence"/>
</dbReference>
<evidence type="ECO:0000256" key="3">
    <source>
        <dbReference type="SAM" id="SignalP"/>
    </source>
</evidence>
<feature type="compositionally biased region" description="Polar residues" evidence="1">
    <location>
        <begin position="126"/>
        <end position="150"/>
    </location>
</feature>
<evidence type="ECO:0000256" key="2">
    <source>
        <dbReference type="SAM" id="Phobius"/>
    </source>
</evidence>
<proteinExistence type="predicted"/>
<keyword evidence="2" id="KW-0812">Transmembrane</keyword>
<evidence type="ECO:0000313" key="4">
    <source>
        <dbReference type="EMBL" id="KAK9952134.1"/>
    </source>
</evidence>
<organism evidence="4 5">
    <name type="scientific">Culter alburnus</name>
    <name type="common">Topmouth culter</name>
    <dbReference type="NCBI Taxonomy" id="194366"/>
    <lineage>
        <taxon>Eukaryota</taxon>
        <taxon>Metazoa</taxon>
        <taxon>Chordata</taxon>
        <taxon>Craniata</taxon>
        <taxon>Vertebrata</taxon>
        <taxon>Euteleostomi</taxon>
        <taxon>Actinopterygii</taxon>
        <taxon>Neopterygii</taxon>
        <taxon>Teleostei</taxon>
        <taxon>Ostariophysi</taxon>
        <taxon>Cypriniformes</taxon>
        <taxon>Xenocyprididae</taxon>
        <taxon>Xenocypridinae</taxon>
        <taxon>Culter</taxon>
    </lineage>
</organism>
<feature type="compositionally biased region" description="Low complexity" evidence="1">
    <location>
        <begin position="179"/>
        <end position="219"/>
    </location>
</feature>
<feature type="compositionally biased region" description="Polar residues" evidence="1">
    <location>
        <begin position="228"/>
        <end position="243"/>
    </location>
</feature>